<keyword evidence="2" id="KW-1185">Reference proteome</keyword>
<dbReference type="AlphaFoldDB" id="B9TBC4"/>
<dbReference type="InParanoid" id="B9TBC4"/>
<name>B9TBC4_RICCO</name>
<evidence type="ECO:0000313" key="1">
    <source>
        <dbReference type="EMBL" id="EEF26840.1"/>
    </source>
</evidence>
<protein>
    <submittedName>
        <fullName evidence="1">Uncharacterized protein</fullName>
    </submittedName>
</protein>
<dbReference type="EMBL" id="EQ976413">
    <property type="protein sequence ID" value="EEF26840.1"/>
    <property type="molecule type" value="Genomic_DNA"/>
</dbReference>
<reference evidence="2" key="1">
    <citation type="journal article" date="2010" name="Nat. Biotechnol.">
        <title>Draft genome sequence of the oilseed species Ricinus communis.</title>
        <authorList>
            <person name="Chan A.P."/>
            <person name="Crabtree J."/>
            <person name="Zhao Q."/>
            <person name="Lorenzi H."/>
            <person name="Orvis J."/>
            <person name="Puiu D."/>
            <person name="Melake-Berhan A."/>
            <person name="Jones K.M."/>
            <person name="Redman J."/>
            <person name="Chen G."/>
            <person name="Cahoon E.B."/>
            <person name="Gedil M."/>
            <person name="Stanke M."/>
            <person name="Haas B.J."/>
            <person name="Wortman J.R."/>
            <person name="Fraser-Liggett C.M."/>
            <person name="Ravel J."/>
            <person name="Rabinowicz P.D."/>
        </authorList>
    </citation>
    <scope>NUCLEOTIDE SEQUENCE [LARGE SCALE GENOMIC DNA]</scope>
    <source>
        <strain evidence="2">cv. Hale</strain>
    </source>
</reference>
<gene>
    <name evidence="1" type="ORF">RCOM_0049540</name>
</gene>
<sequence length="223" mass="24689">MRQWLAHVTKHLGLPHPLAQALGHGQCHLVAGVRQQHHHFLAAVAHREVGRPQRAAQHLRRRAQRFVAGQVPMGVVELLEVVQVDHDQRQRRVGTVRGGHHGRQQVVEPGAVVQARQAVDHRQLAVELAQFLAAPQLRVGRADAERQQPQQVARQDVGFINQLPHQVGLDHQHLALLQRRDARQVGLLIQHRLLADAFAGQDLADGAIGHAGARVAGHRQRAA</sequence>
<accession>B9TBC4</accession>
<proteinExistence type="predicted"/>
<evidence type="ECO:0000313" key="2">
    <source>
        <dbReference type="Proteomes" id="UP000008311"/>
    </source>
</evidence>
<organism evidence="1 2">
    <name type="scientific">Ricinus communis</name>
    <name type="common">Castor bean</name>
    <dbReference type="NCBI Taxonomy" id="3988"/>
    <lineage>
        <taxon>Eukaryota</taxon>
        <taxon>Viridiplantae</taxon>
        <taxon>Streptophyta</taxon>
        <taxon>Embryophyta</taxon>
        <taxon>Tracheophyta</taxon>
        <taxon>Spermatophyta</taxon>
        <taxon>Magnoliopsida</taxon>
        <taxon>eudicotyledons</taxon>
        <taxon>Gunneridae</taxon>
        <taxon>Pentapetalae</taxon>
        <taxon>rosids</taxon>
        <taxon>fabids</taxon>
        <taxon>Malpighiales</taxon>
        <taxon>Euphorbiaceae</taxon>
        <taxon>Acalyphoideae</taxon>
        <taxon>Acalypheae</taxon>
        <taxon>Ricinus</taxon>
    </lineage>
</organism>
<dbReference type="Proteomes" id="UP000008311">
    <property type="component" value="Unassembled WGS sequence"/>
</dbReference>